<dbReference type="STRING" id="633147.Olsu_0126"/>
<comment type="similarity">
    <text evidence="2">Belongs to the organic radical-activating enzymes family.</text>
</comment>
<comment type="catalytic activity">
    <reaction evidence="9">
        <text>glycyl-[protein] + reduced [flavodoxin] + S-adenosyl-L-methionine = glycin-2-yl radical-[protein] + semiquinone [flavodoxin] + 5'-deoxyadenosine + L-methionine + H(+)</text>
        <dbReference type="Rhea" id="RHEA:61976"/>
        <dbReference type="Rhea" id="RHEA-COMP:10622"/>
        <dbReference type="Rhea" id="RHEA-COMP:14480"/>
        <dbReference type="Rhea" id="RHEA-COMP:15993"/>
        <dbReference type="Rhea" id="RHEA-COMP:15994"/>
        <dbReference type="ChEBI" id="CHEBI:15378"/>
        <dbReference type="ChEBI" id="CHEBI:17319"/>
        <dbReference type="ChEBI" id="CHEBI:29947"/>
        <dbReference type="ChEBI" id="CHEBI:32722"/>
        <dbReference type="ChEBI" id="CHEBI:57618"/>
        <dbReference type="ChEBI" id="CHEBI:57844"/>
        <dbReference type="ChEBI" id="CHEBI:59789"/>
        <dbReference type="ChEBI" id="CHEBI:140311"/>
    </reaction>
</comment>
<dbReference type="SFLD" id="SFLDG01066">
    <property type="entry name" value="organic_radical-activating_enz"/>
    <property type="match status" value="1"/>
</dbReference>
<dbReference type="PROSITE" id="PS01087">
    <property type="entry name" value="RADICAL_ACTIVATING"/>
    <property type="match status" value="1"/>
</dbReference>
<dbReference type="PROSITE" id="PS51379">
    <property type="entry name" value="4FE4S_FER_2"/>
    <property type="match status" value="2"/>
</dbReference>
<keyword evidence="5" id="KW-0479">Metal-binding</keyword>
<dbReference type="InterPro" id="IPR058240">
    <property type="entry name" value="rSAM_sf"/>
</dbReference>
<dbReference type="PROSITE" id="PS51918">
    <property type="entry name" value="RADICAL_SAM"/>
    <property type="match status" value="1"/>
</dbReference>
<dbReference type="Pfam" id="PF04055">
    <property type="entry name" value="Radical_SAM"/>
    <property type="match status" value="1"/>
</dbReference>
<dbReference type="OrthoDB" id="9782387at2"/>
<dbReference type="NCBIfam" id="TIGR02494">
    <property type="entry name" value="PFLE_PFLC"/>
    <property type="match status" value="1"/>
</dbReference>
<dbReference type="InterPro" id="IPR007197">
    <property type="entry name" value="rSAM"/>
</dbReference>
<feature type="domain" description="4Fe-4S ferredoxin-type" evidence="10">
    <location>
        <begin position="52"/>
        <end position="81"/>
    </location>
</feature>
<keyword evidence="6 12" id="KW-0560">Oxidoreductase</keyword>
<dbReference type="InterPro" id="IPR013785">
    <property type="entry name" value="Aldolase_TIM"/>
</dbReference>
<dbReference type="SUPFAM" id="SSF54862">
    <property type="entry name" value="4Fe-4S ferredoxins"/>
    <property type="match status" value="1"/>
</dbReference>
<evidence type="ECO:0000256" key="2">
    <source>
        <dbReference type="ARBA" id="ARBA00009777"/>
    </source>
</evidence>
<dbReference type="HOGENOM" id="CLU_058969_0_0_11"/>
<name>E1QXZ4_OLSUV</name>
<evidence type="ECO:0000313" key="13">
    <source>
        <dbReference type="Proteomes" id="UP000000333"/>
    </source>
</evidence>
<keyword evidence="3" id="KW-0004">4Fe-4S</keyword>
<dbReference type="GO" id="GO:0043365">
    <property type="term" value="F:[formate-C-acetyltransferase]-activating enzyme activity"/>
    <property type="evidence" value="ECO:0007669"/>
    <property type="project" value="UniProtKB-EC"/>
</dbReference>
<evidence type="ECO:0000256" key="9">
    <source>
        <dbReference type="ARBA" id="ARBA00047365"/>
    </source>
</evidence>
<dbReference type="GO" id="GO:0051539">
    <property type="term" value="F:4 iron, 4 sulfur cluster binding"/>
    <property type="evidence" value="ECO:0007669"/>
    <property type="project" value="UniProtKB-KW"/>
</dbReference>
<dbReference type="KEGG" id="ols:Olsu_0126"/>
<evidence type="ECO:0000256" key="6">
    <source>
        <dbReference type="ARBA" id="ARBA00023002"/>
    </source>
</evidence>
<keyword evidence="13" id="KW-1185">Reference proteome</keyword>
<dbReference type="GO" id="GO:0046872">
    <property type="term" value="F:metal ion binding"/>
    <property type="evidence" value="ECO:0007669"/>
    <property type="project" value="UniProtKB-KW"/>
</dbReference>
<dbReference type="InterPro" id="IPR054981">
    <property type="entry name" value="Ind_deCO2_activ"/>
</dbReference>
<dbReference type="SUPFAM" id="SSF102114">
    <property type="entry name" value="Radical SAM enzymes"/>
    <property type="match status" value="1"/>
</dbReference>
<dbReference type="NCBIfam" id="NF033719">
    <property type="entry name" value="ind_deCO2_activ"/>
    <property type="match status" value="1"/>
</dbReference>
<evidence type="ECO:0000313" key="12">
    <source>
        <dbReference type="EMBL" id="ADK67258.1"/>
    </source>
</evidence>
<gene>
    <name evidence="12" type="ordered locus">Olsu_0126</name>
</gene>
<evidence type="ECO:0000256" key="8">
    <source>
        <dbReference type="ARBA" id="ARBA00023014"/>
    </source>
</evidence>
<evidence type="ECO:0000256" key="3">
    <source>
        <dbReference type="ARBA" id="ARBA00022485"/>
    </source>
</evidence>
<dbReference type="PANTHER" id="PTHR30352">
    <property type="entry name" value="PYRUVATE FORMATE-LYASE-ACTIVATING ENZYME"/>
    <property type="match status" value="1"/>
</dbReference>
<dbReference type="InterPro" id="IPR017896">
    <property type="entry name" value="4Fe4S_Fe-S-bd"/>
</dbReference>
<reference evidence="12 13" key="1">
    <citation type="journal article" date="2010" name="Stand. Genomic Sci.">
        <title>Complete genome sequence of Olsenella uli type strain (VPI D76D-27C).</title>
        <authorList>
            <person name="Goker M."/>
            <person name="Held B."/>
            <person name="Lucas S."/>
            <person name="Nolan M."/>
            <person name="Yasawong M."/>
            <person name="Glavina Del Rio T."/>
            <person name="Tice H."/>
            <person name="Cheng J.F."/>
            <person name="Bruce D."/>
            <person name="Detter J.C."/>
            <person name="Tapia R."/>
            <person name="Han C."/>
            <person name="Goodwin L."/>
            <person name="Pitluck S."/>
            <person name="Liolios K."/>
            <person name="Ivanova N."/>
            <person name="Mavromatis K."/>
            <person name="Mikhailova N."/>
            <person name="Pati A."/>
            <person name="Chen A."/>
            <person name="Palaniappan K."/>
            <person name="Land M."/>
            <person name="Hauser L."/>
            <person name="Chang Y.J."/>
            <person name="Jeffries C.D."/>
            <person name="Rohde M."/>
            <person name="Sikorski J."/>
            <person name="Pukall R."/>
            <person name="Woyke T."/>
            <person name="Bristow J."/>
            <person name="Eisen J.A."/>
            <person name="Markowitz V."/>
            <person name="Hugenholtz P."/>
            <person name="Kyrpides N.C."/>
            <person name="Klenk H.P."/>
            <person name="Lapidus A."/>
        </authorList>
    </citation>
    <scope>NUCLEOTIDE SEQUENCE [LARGE SCALE GENOMIC DNA]</scope>
    <source>
        <strain evidence="13">ATCC 49627 / DSM 7084 / CIP 109912 / JCM 12494 / NCIMB 702895 / VPI D76D-27C</strain>
    </source>
</reference>
<accession>E1QXZ4</accession>
<comment type="cofactor">
    <cofactor evidence="1">
        <name>[4Fe-4S] cluster</name>
        <dbReference type="ChEBI" id="CHEBI:49883"/>
    </cofactor>
</comment>
<feature type="domain" description="4Fe-4S ferredoxin-type" evidence="10">
    <location>
        <begin position="89"/>
        <end position="120"/>
    </location>
</feature>
<evidence type="ECO:0000256" key="4">
    <source>
        <dbReference type="ARBA" id="ARBA00022691"/>
    </source>
</evidence>
<dbReference type="SFLD" id="SFLDS00029">
    <property type="entry name" value="Radical_SAM"/>
    <property type="match status" value="1"/>
</dbReference>
<organism evidence="12 13">
    <name type="scientific">Olsenella uli (strain ATCC 49627 / DSM 7084 / CCUG 31166 / CIP 109912 / JCM 12494 / LMG 11480 / NCIMB 702895 / VPI D76D-27C)</name>
    <name type="common">Lactobacillus uli</name>
    <dbReference type="NCBI Taxonomy" id="633147"/>
    <lineage>
        <taxon>Bacteria</taxon>
        <taxon>Bacillati</taxon>
        <taxon>Actinomycetota</taxon>
        <taxon>Coriobacteriia</taxon>
        <taxon>Coriobacteriales</taxon>
        <taxon>Atopobiaceae</taxon>
        <taxon>Olsenella</taxon>
    </lineage>
</organism>
<dbReference type="Pfam" id="PF00037">
    <property type="entry name" value="Fer4"/>
    <property type="match status" value="1"/>
</dbReference>
<dbReference type="PATRIC" id="fig|633147.7.peg.1621"/>
<dbReference type="GeneID" id="78511603"/>
<dbReference type="PROSITE" id="PS00198">
    <property type="entry name" value="4FE4S_FER_1"/>
    <property type="match status" value="1"/>
</dbReference>
<keyword evidence="8" id="KW-0411">Iron-sulfur</keyword>
<dbReference type="InterPro" id="IPR017900">
    <property type="entry name" value="4Fe4S_Fe_S_CS"/>
</dbReference>
<dbReference type="SFLD" id="SFLDG01118">
    <property type="entry name" value="activating_enzymes__group_2"/>
    <property type="match status" value="1"/>
</dbReference>
<dbReference type="InterPro" id="IPR001989">
    <property type="entry name" value="Radical_activat_CS"/>
</dbReference>
<evidence type="ECO:0000259" key="10">
    <source>
        <dbReference type="PROSITE" id="PS51379"/>
    </source>
</evidence>
<dbReference type="Proteomes" id="UP000000333">
    <property type="component" value="Chromosome"/>
</dbReference>
<dbReference type="RefSeq" id="WP_013251010.1">
    <property type="nucleotide sequence ID" value="NC_014363.1"/>
</dbReference>
<keyword evidence="4" id="KW-0949">S-adenosyl-L-methionine</keyword>
<feature type="domain" description="Radical SAM core" evidence="11">
    <location>
        <begin position="21"/>
        <end position="311"/>
    </location>
</feature>
<dbReference type="EMBL" id="CP002106">
    <property type="protein sequence ID" value="ADK67258.1"/>
    <property type="molecule type" value="Genomic_DNA"/>
</dbReference>
<dbReference type="InterPro" id="IPR012839">
    <property type="entry name" value="Organic_radical_activase"/>
</dbReference>
<dbReference type="PIRSF" id="PIRSF000371">
    <property type="entry name" value="PFL_act_enz"/>
    <property type="match status" value="1"/>
</dbReference>
<dbReference type="Gene3D" id="3.20.20.70">
    <property type="entry name" value="Aldolase class I"/>
    <property type="match status" value="1"/>
</dbReference>
<protein>
    <submittedName>
        <fullName evidence="12">Glycyl-radical enzyme activating protein family</fullName>
        <ecNumber evidence="12">1.97.1.4</ecNumber>
    </submittedName>
</protein>
<dbReference type="AlphaFoldDB" id="E1QXZ4"/>
<dbReference type="InterPro" id="IPR040074">
    <property type="entry name" value="BssD/PflA/YjjW"/>
</dbReference>
<evidence type="ECO:0000256" key="7">
    <source>
        <dbReference type="ARBA" id="ARBA00023004"/>
    </source>
</evidence>
<proteinExistence type="inferred from homology"/>
<evidence type="ECO:0000256" key="1">
    <source>
        <dbReference type="ARBA" id="ARBA00001966"/>
    </source>
</evidence>
<dbReference type="PANTHER" id="PTHR30352:SF4">
    <property type="entry name" value="PYRUVATE FORMATE-LYASE 2-ACTIVATING ENZYME"/>
    <property type="match status" value="1"/>
</dbReference>
<dbReference type="EC" id="1.97.1.4" evidence="12"/>
<dbReference type="InterPro" id="IPR034457">
    <property type="entry name" value="Organic_radical-activating"/>
</dbReference>
<evidence type="ECO:0000256" key="5">
    <source>
        <dbReference type="ARBA" id="ARBA00022723"/>
    </source>
</evidence>
<evidence type="ECO:0000259" key="11">
    <source>
        <dbReference type="PROSITE" id="PS51918"/>
    </source>
</evidence>
<dbReference type="eggNOG" id="COG1180">
    <property type="taxonomic scope" value="Bacteria"/>
</dbReference>
<keyword evidence="7" id="KW-0408">Iron</keyword>
<sequence>MDGKGKELRAVIFDVQSFSTHDGPGIRTNIFFKGCALRCPWCANPESQKFSPQLLYTKMKCIGCMCCARACPHGAVTAYTAPEDIERYGHVRYDRGKCDKCTTHECVDACFQEALAVSGKEMTVDDVMDKIRRDSPVFRGKGGVTVSGGDPLLYPEFLAELLGRCRDEGYSVALESELCVPTRNLETVMPFVSYYLTDCKIIDSAEHRRITGVDNEIILRNLRLIGDVCPERMCLRIPIIPGYTDSDENVGGIAAFAASCQFTKINILPYHKLGVPKHERLGTVYQLPHVQPPDDGHMRHLADVIEAHGIECVIN</sequence>